<evidence type="ECO:0000259" key="3">
    <source>
        <dbReference type="Pfam" id="PF13518"/>
    </source>
</evidence>
<dbReference type="InterPro" id="IPR010921">
    <property type="entry name" value="Trp_repressor/repl_initiator"/>
</dbReference>
<dbReference type="AlphaFoldDB" id="A0A369MW41"/>
<evidence type="ECO:0000313" key="8">
    <source>
        <dbReference type="Proteomes" id="UP000253857"/>
    </source>
</evidence>
<reference evidence="7 8" key="1">
    <citation type="journal article" date="2018" name="Elife">
        <title>Discovery and characterization of a prevalent human gut bacterial enzyme sufficient for the inactivation of a family of plant toxins.</title>
        <authorList>
            <person name="Koppel N."/>
            <person name="Bisanz J.E."/>
            <person name="Pandelia M.E."/>
            <person name="Turnbaugh P.J."/>
            <person name="Balskus E.P."/>
        </authorList>
    </citation>
    <scope>NUCLEOTIDE SEQUENCE [LARGE SCALE GENOMIC DNA]</scope>
    <source>
        <strain evidence="6 9">16A</strain>
        <strain evidence="5 8">FAA1-1-60AUCSF</strain>
        <strain evidence="4 7">MR1 #12</strain>
    </source>
</reference>
<protein>
    <submittedName>
        <fullName evidence="4">Transposase</fullName>
    </submittedName>
</protein>
<feature type="domain" description="Insertion element IS150 protein InsJ-like helix-turn-helix" evidence="3">
    <location>
        <begin position="75"/>
        <end position="125"/>
    </location>
</feature>
<gene>
    <name evidence="6" type="ORF">C1853_16315</name>
    <name evidence="5" type="ORF">C1871_15915</name>
    <name evidence="4" type="ORF">C1872_15320</name>
</gene>
<dbReference type="InterPro" id="IPR036388">
    <property type="entry name" value="WH-like_DNA-bd_sf"/>
</dbReference>
<evidence type="ECO:0000313" key="9">
    <source>
        <dbReference type="Proteomes" id="UP000253915"/>
    </source>
</evidence>
<comment type="similarity">
    <text evidence="1">Belongs to the IS150/IS1296 orfA family.</text>
</comment>
<dbReference type="InterPro" id="IPR052057">
    <property type="entry name" value="IS150/IS1296_orfA-like"/>
</dbReference>
<dbReference type="PANTHER" id="PTHR33795:SF1">
    <property type="entry name" value="INSERTION ELEMENT IS150 PROTEIN INSJ"/>
    <property type="match status" value="1"/>
</dbReference>
<accession>A0A369MW41</accession>
<evidence type="ECO:0000313" key="6">
    <source>
        <dbReference type="EMBL" id="RDC32709.1"/>
    </source>
</evidence>
<dbReference type="Proteomes" id="UP000253915">
    <property type="component" value="Unassembled WGS sequence"/>
</dbReference>
<proteinExistence type="inferred from homology"/>
<dbReference type="SUPFAM" id="SSF48295">
    <property type="entry name" value="TrpR-like"/>
    <property type="match status" value="1"/>
</dbReference>
<dbReference type="Proteomes" id="UP000253857">
    <property type="component" value="Unassembled WGS sequence"/>
</dbReference>
<evidence type="ECO:0000256" key="1">
    <source>
        <dbReference type="ARBA" id="ARBA00038232"/>
    </source>
</evidence>
<sequence>MGGFFMPPKHDRKMRELAVELFDEGYGRDIVAARLCMSASIVEKWLLTYRSVGSEVLLCMGSRKTRYAWETKVAAARAVVDEGMGKPEAMAAFGIASRTPLDSWCRLYREGGADALRPKPKGRPKGSAAQSAPKTREQELEARVRRLEAENAYLKKVRALEAEKSRAGRSPK</sequence>
<feature type="region of interest" description="Disordered" evidence="2">
    <location>
        <begin position="115"/>
        <end position="140"/>
    </location>
</feature>
<dbReference type="PANTHER" id="PTHR33795">
    <property type="entry name" value="INSERTION ELEMENT IS150 PROTEIN INSJ"/>
    <property type="match status" value="1"/>
</dbReference>
<dbReference type="GO" id="GO:0043565">
    <property type="term" value="F:sequence-specific DNA binding"/>
    <property type="evidence" value="ECO:0007669"/>
    <property type="project" value="InterPro"/>
</dbReference>
<name>A0A369MW41_EGGLN</name>
<evidence type="ECO:0000313" key="5">
    <source>
        <dbReference type="EMBL" id="RDB80032.1"/>
    </source>
</evidence>
<dbReference type="InterPro" id="IPR055247">
    <property type="entry name" value="InsJ-like_HTH"/>
</dbReference>
<dbReference type="Gene3D" id="1.10.10.10">
    <property type="entry name" value="Winged helix-like DNA-binding domain superfamily/Winged helix DNA-binding domain"/>
    <property type="match status" value="1"/>
</dbReference>
<dbReference type="Pfam" id="PF13518">
    <property type="entry name" value="HTH_28"/>
    <property type="match status" value="1"/>
</dbReference>
<evidence type="ECO:0000256" key="2">
    <source>
        <dbReference type="SAM" id="MobiDB-lite"/>
    </source>
</evidence>
<dbReference type="Proteomes" id="UP000253752">
    <property type="component" value="Unassembled WGS sequence"/>
</dbReference>
<dbReference type="EMBL" id="PPUQ01000057">
    <property type="protein sequence ID" value="RDC32709.1"/>
    <property type="molecule type" value="Genomic_DNA"/>
</dbReference>
<evidence type="ECO:0000313" key="7">
    <source>
        <dbReference type="Proteomes" id="UP000253752"/>
    </source>
</evidence>
<organism evidence="4 7">
    <name type="scientific">Eggerthella lenta</name>
    <name type="common">Eubacterium lentum</name>
    <dbReference type="NCBI Taxonomy" id="84112"/>
    <lineage>
        <taxon>Bacteria</taxon>
        <taxon>Bacillati</taxon>
        <taxon>Actinomycetota</taxon>
        <taxon>Coriobacteriia</taxon>
        <taxon>Eggerthellales</taxon>
        <taxon>Eggerthellaceae</taxon>
        <taxon>Eggerthella</taxon>
    </lineage>
</organism>
<dbReference type="EMBL" id="PPTY01000088">
    <property type="protein sequence ID" value="RDB80032.1"/>
    <property type="molecule type" value="Genomic_DNA"/>
</dbReference>
<dbReference type="EMBL" id="PPTX01000042">
    <property type="protein sequence ID" value="RDB74245.1"/>
    <property type="molecule type" value="Genomic_DNA"/>
</dbReference>
<comment type="caution">
    <text evidence="4">The sequence shown here is derived from an EMBL/GenBank/DDBJ whole genome shotgun (WGS) entry which is preliminary data.</text>
</comment>
<evidence type="ECO:0000313" key="4">
    <source>
        <dbReference type="EMBL" id="RDB74245.1"/>
    </source>
</evidence>